<name>A0A834L9V2_RHOSS</name>
<gene>
    <name evidence="2" type="ORF">RHSIM_Rhsim10G0125800</name>
</gene>
<reference evidence="2" key="1">
    <citation type="submission" date="2019-11" db="EMBL/GenBank/DDBJ databases">
        <authorList>
            <person name="Liu Y."/>
            <person name="Hou J."/>
            <person name="Li T.-Q."/>
            <person name="Guan C.-H."/>
            <person name="Wu X."/>
            <person name="Wu H.-Z."/>
            <person name="Ling F."/>
            <person name="Zhang R."/>
            <person name="Shi X.-G."/>
            <person name="Ren J.-P."/>
            <person name="Chen E.-F."/>
            <person name="Sun J.-M."/>
        </authorList>
    </citation>
    <scope>NUCLEOTIDE SEQUENCE</scope>
    <source>
        <strain evidence="2">Adult_tree_wgs_1</strain>
        <tissue evidence="2">Leaves</tissue>
    </source>
</reference>
<organism evidence="2 3">
    <name type="scientific">Rhododendron simsii</name>
    <name type="common">Sims's rhododendron</name>
    <dbReference type="NCBI Taxonomy" id="118357"/>
    <lineage>
        <taxon>Eukaryota</taxon>
        <taxon>Viridiplantae</taxon>
        <taxon>Streptophyta</taxon>
        <taxon>Embryophyta</taxon>
        <taxon>Tracheophyta</taxon>
        <taxon>Spermatophyta</taxon>
        <taxon>Magnoliopsida</taxon>
        <taxon>eudicotyledons</taxon>
        <taxon>Gunneridae</taxon>
        <taxon>Pentapetalae</taxon>
        <taxon>asterids</taxon>
        <taxon>Ericales</taxon>
        <taxon>Ericaceae</taxon>
        <taxon>Ericoideae</taxon>
        <taxon>Rhodoreae</taxon>
        <taxon>Rhododendron</taxon>
    </lineage>
</organism>
<evidence type="ECO:0000313" key="2">
    <source>
        <dbReference type="EMBL" id="KAF7129598.1"/>
    </source>
</evidence>
<evidence type="ECO:0000313" key="3">
    <source>
        <dbReference type="Proteomes" id="UP000626092"/>
    </source>
</evidence>
<sequence>MSPPPPPIPSSLSPINHPPSSLMKPTEISLRYRCCPPSPSSLSPINHLLSSTKFNGEVGVIVVAVDFAGANLQEVVFEFLARSMAQLVSKSRRGCIMWNRPQLLLASPRPSRHHPPSPSHRHYERVGYVLC</sequence>
<comment type="caution">
    <text evidence="2">The sequence shown here is derived from an EMBL/GenBank/DDBJ whole genome shotgun (WGS) entry which is preliminary data.</text>
</comment>
<feature type="region of interest" description="Disordered" evidence="1">
    <location>
        <begin position="1"/>
        <end position="20"/>
    </location>
</feature>
<evidence type="ECO:0000256" key="1">
    <source>
        <dbReference type="SAM" id="MobiDB-lite"/>
    </source>
</evidence>
<proteinExistence type="predicted"/>
<feature type="compositionally biased region" description="Low complexity" evidence="1">
    <location>
        <begin position="10"/>
        <end position="20"/>
    </location>
</feature>
<accession>A0A834L9V2</accession>
<keyword evidence="3" id="KW-1185">Reference proteome</keyword>
<dbReference type="Proteomes" id="UP000626092">
    <property type="component" value="Unassembled WGS sequence"/>
</dbReference>
<protein>
    <submittedName>
        <fullName evidence="2">Uncharacterized protein</fullName>
    </submittedName>
</protein>
<dbReference type="EMBL" id="WJXA01000010">
    <property type="protein sequence ID" value="KAF7129598.1"/>
    <property type="molecule type" value="Genomic_DNA"/>
</dbReference>
<dbReference type="AlphaFoldDB" id="A0A834L9V2"/>